<dbReference type="SUPFAM" id="SSF54373">
    <property type="entry name" value="FAD-linked reductases, C-terminal domain"/>
    <property type="match status" value="1"/>
</dbReference>
<dbReference type="Gene3D" id="3.30.9.10">
    <property type="entry name" value="D-Amino Acid Oxidase, subunit A, domain 2"/>
    <property type="match status" value="1"/>
</dbReference>
<evidence type="ECO:0000256" key="1">
    <source>
        <dbReference type="ARBA" id="ARBA00023002"/>
    </source>
</evidence>
<dbReference type="SUPFAM" id="SSF51905">
    <property type="entry name" value="FAD/NAD(P)-binding domain"/>
    <property type="match status" value="1"/>
</dbReference>
<dbReference type="InterPro" id="IPR036188">
    <property type="entry name" value="FAD/NAD-bd_sf"/>
</dbReference>
<organism evidence="3 4">
    <name type="scientific">Thermalbibacter longus</name>
    <dbReference type="NCBI Taxonomy" id="2951981"/>
    <lineage>
        <taxon>Bacteria</taxon>
        <taxon>Pseudomonadati</taxon>
        <taxon>Thermomicrobiota</taxon>
        <taxon>Thermomicrobia</taxon>
        <taxon>Thermomicrobiales</taxon>
        <taxon>Thermomicrobiaceae</taxon>
        <taxon>Thermalbibacter</taxon>
    </lineage>
</organism>
<keyword evidence="4" id="KW-1185">Reference proteome</keyword>
<dbReference type="EMBL" id="JAMSLR010000009">
    <property type="protein sequence ID" value="MCM8749953.1"/>
    <property type="molecule type" value="Genomic_DNA"/>
</dbReference>
<gene>
    <name evidence="3" type="ORF">NET02_12410</name>
</gene>
<dbReference type="Proteomes" id="UP001165306">
    <property type="component" value="Unassembled WGS sequence"/>
</dbReference>
<dbReference type="RefSeq" id="WP_284057739.1">
    <property type="nucleotide sequence ID" value="NZ_JAMSLR010000009.1"/>
</dbReference>
<evidence type="ECO:0000259" key="2">
    <source>
        <dbReference type="Pfam" id="PF01266"/>
    </source>
</evidence>
<accession>A0AA41WH13</accession>
<evidence type="ECO:0000313" key="3">
    <source>
        <dbReference type="EMBL" id="MCM8749953.1"/>
    </source>
</evidence>
<dbReference type="Gene3D" id="3.50.50.60">
    <property type="entry name" value="FAD/NAD(P)-binding domain"/>
    <property type="match status" value="1"/>
</dbReference>
<feature type="domain" description="FAD dependent oxidoreductase" evidence="2">
    <location>
        <begin position="5"/>
        <end position="352"/>
    </location>
</feature>
<dbReference type="AlphaFoldDB" id="A0AA41WH13"/>
<dbReference type="GO" id="GO:0016491">
    <property type="term" value="F:oxidoreductase activity"/>
    <property type="evidence" value="ECO:0007669"/>
    <property type="project" value="UniProtKB-KW"/>
</dbReference>
<sequence>MRSADVVVIGAGVAGASVAYHLKELDANLHVVLLEAQESPGAGETSKATGGIRLQFGTEANIRLSQLSLPYFEQFLERFGVDPGFRQHGYLFVTTSPEHWETLQRQAELQRQCGVPTQLLVPDEIAELHPALRVDDLIGGAYCPLDGSLDPYTVVQGFLARFRELGGEVVTESLVTGLSAMDGSAWRVQTPEQTWTAQTVVLAAGPWTRQVAAYAGIDLPVFPYQRQVFVVERPPSVPSSVPLTVDVDTGWYAHTHGYEVLLGGTDKDDRPGLEATVDWDRFARIHEATARRMPVLVEAKVVRAYAGARSLTPDHHPILGPVEDKEGLYVACGFSGHGVMHSPAVGLLVAEWIVHGAPVTWDASALTATRFRSDLRLTESVIF</sequence>
<dbReference type="GO" id="GO:0005737">
    <property type="term" value="C:cytoplasm"/>
    <property type="evidence" value="ECO:0007669"/>
    <property type="project" value="TreeGrafter"/>
</dbReference>
<evidence type="ECO:0000313" key="4">
    <source>
        <dbReference type="Proteomes" id="UP001165306"/>
    </source>
</evidence>
<proteinExistence type="predicted"/>
<protein>
    <submittedName>
        <fullName evidence="3">FAD-binding oxidoreductase</fullName>
    </submittedName>
</protein>
<reference evidence="3" key="1">
    <citation type="submission" date="2022-06" db="EMBL/GenBank/DDBJ databases">
        <title>CFH 74404 Thermomicrobiaceae sp.</title>
        <authorList>
            <person name="Ming H."/>
            <person name="Li W.-J."/>
            <person name="Zhao Z."/>
        </authorList>
    </citation>
    <scope>NUCLEOTIDE SEQUENCE</scope>
    <source>
        <strain evidence="3">CFH 74404</strain>
    </source>
</reference>
<dbReference type="PANTHER" id="PTHR13847:SF287">
    <property type="entry name" value="FAD-DEPENDENT OXIDOREDUCTASE DOMAIN-CONTAINING PROTEIN 1"/>
    <property type="match status" value="1"/>
</dbReference>
<comment type="caution">
    <text evidence="3">The sequence shown here is derived from an EMBL/GenBank/DDBJ whole genome shotgun (WGS) entry which is preliminary data.</text>
</comment>
<keyword evidence="1" id="KW-0560">Oxidoreductase</keyword>
<dbReference type="Pfam" id="PF01266">
    <property type="entry name" value="DAO"/>
    <property type="match status" value="1"/>
</dbReference>
<dbReference type="PANTHER" id="PTHR13847">
    <property type="entry name" value="SARCOSINE DEHYDROGENASE-RELATED"/>
    <property type="match status" value="1"/>
</dbReference>
<dbReference type="InterPro" id="IPR006076">
    <property type="entry name" value="FAD-dep_OxRdtase"/>
</dbReference>
<name>A0AA41WH13_9BACT</name>